<name>A0AAN6SZ24_9PEZI</name>
<gene>
    <name evidence="2" type="ORF">N658DRAFT_229164</name>
</gene>
<proteinExistence type="predicted"/>
<dbReference type="Proteomes" id="UP001305647">
    <property type="component" value="Unassembled WGS sequence"/>
</dbReference>
<organism evidence="2 3">
    <name type="scientific">Parathielavia hyrcaniae</name>
    <dbReference type="NCBI Taxonomy" id="113614"/>
    <lineage>
        <taxon>Eukaryota</taxon>
        <taxon>Fungi</taxon>
        <taxon>Dikarya</taxon>
        <taxon>Ascomycota</taxon>
        <taxon>Pezizomycotina</taxon>
        <taxon>Sordariomycetes</taxon>
        <taxon>Sordariomycetidae</taxon>
        <taxon>Sordariales</taxon>
        <taxon>Chaetomiaceae</taxon>
        <taxon>Parathielavia</taxon>
    </lineage>
</organism>
<evidence type="ECO:0000313" key="3">
    <source>
        <dbReference type="Proteomes" id="UP001305647"/>
    </source>
</evidence>
<keyword evidence="3" id="KW-1185">Reference proteome</keyword>
<reference evidence="2" key="1">
    <citation type="journal article" date="2023" name="Mol. Phylogenet. Evol.">
        <title>Genome-scale phylogeny and comparative genomics of the fungal order Sordariales.</title>
        <authorList>
            <person name="Hensen N."/>
            <person name="Bonometti L."/>
            <person name="Westerberg I."/>
            <person name="Brannstrom I.O."/>
            <person name="Guillou S."/>
            <person name="Cros-Aarteil S."/>
            <person name="Calhoun S."/>
            <person name="Haridas S."/>
            <person name="Kuo A."/>
            <person name="Mondo S."/>
            <person name="Pangilinan J."/>
            <person name="Riley R."/>
            <person name="LaButti K."/>
            <person name="Andreopoulos B."/>
            <person name="Lipzen A."/>
            <person name="Chen C."/>
            <person name="Yan M."/>
            <person name="Daum C."/>
            <person name="Ng V."/>
            <person name="Clum A."/>
            <person name="Steindorff A."/>
            <person name="Ohm R.A."/>
            <person name="Martin F."/>
            <person name="Silar P."/>
            <person name="Natvig D.O."/>
            <person name="Lalanne C."/>
            <person name="Gautier V."/>
            <person name="Ament-Velasquez S.L."/>
            <person name="Kruys A."/>
            <person name="Hutchinson M.I."/>
            <person name="Powell A.J."/>
            <person name="Barry K."/>
            <person name="Miller A.N."/>
            <person name="Grigoriev I.V."/>
            <person name="Debuchy R."/>
            <person name="Gladieux P."/>
            <person name="Hiltunen Thoren M."/>
            <person name="Johannesson H."/>
        </authorList>
    </citation>
    <scope>NUCLEOTIDE SEQUENCE</scope>
    <source>
        <strain evidence="2">CBS 757.83</strain>
    </source>
</reference>
<evidence type="ECO:0000256" key="1">
    <source>
        <dbReference type="SAM" id="MobiDB-lite"/>
    </source>
</evidence>
<protein>
    <submittedName>
        <fullName evidence="2">Uncharacterized protein</fullName>
    </submittedName>
</protein>
<sequence length="187" mass="20357">MTKKMEPVKGLAHGGTEEPAILRPPRPSPSQRFAWRSSARGHDAGIKSKGNGGGSALCPLPDCVKAAEPDGSGADKKMLITNSMMKAYVAMRAGVNSVAASTTEPLLGELAQQELAGELGCPQLVHNIDWELNPYLPDLLNRPEVYYYARNVIEEHLRLPPNYSFRELSAINESRSDGWKTANAKED</sequence>
<dbReference type="AlphaFoldDB" id="A0AAN6SZ24"/>
<evidence type="ECO:0000313" key="2">
    <source>
        <dbReference type="EMBL" id="KAK4098261.1"/>
    </source>
</evidence>
<comment type="caution">
    <text evidence="2">The sequence shown here is derived from an EMBL/GenBank/DDBJ whole genome shotgun (WGS) entry which is preliminary data.</text>
</comment>
<dbReference type="EMBL" id="MU863661">
    <property type="protein sequence ID" value="KAK4098261.1"/>
    <property type="molecule type" value="Genomic_DNA"/>
</dbReference>
<accession>A0AAN6SZ24</accession>
<feature type="region of interest" description="Disordered" evidence="1">
    <location>
        <begin position="1"/>
        <end position="51"/>
    </location>
</feature>
<reference evidence="2" key="2">
    <citation type="submission" date="2023-05" db="EMBL/GenBank/DDBJ databases">
        <authorList>
            <consortium name="Lawrence Berkeley National Laboratory"/>
            <person name="Steindorff A."/>
            <person name="Hensen N."/>
            <person name="Bonometti L."/>
            <person name="Westerberg I."/>
            <person name="Brannstrom I.O."/>
            <person name="Guillou S."/>
            <person name="Cros-Aarteil S."/>
            <person name="Calhoun S."/>
            <person name="Haridas S."/>
            <person name="Kuo A."/>
            <person name="Mondo S."/>
            <person name="Pangilinan J."/>
            <person name="Riley R."/>
            <person name="Labutti K."/>
            <person name="Andreopoulos B."/>
            <person name="Lipzen A."/>
            <person name="Chen C."/>
            <person name="Yanf M."/>
            <person name="Daum C."/>
            <person name="Ng V."/>
            <person name="Clum A."/>
            <person name="Ohm R."/>
            <person name="Martin F."/>
            <person name="Silar P."/>
            <person name="Natvig D."/>
            <person name="Lalanne C."/>
            <person name="Gautier V."/>
            <person name="Ament-Velasquez S.L."/>
            <person name="Kruys A."/>
            <person name="Hutchinson M.I."/>
            <person name="Powell A.J."/>
            <person name="Barry K."/>
            <person name="Miller A.N."/>
            <person name="Grigoriev I.V."/>
            <person name="Debuchy R."/>
            <person name="Gladieux P."/>
            <person name="Thoren M.H."/>
            <person name="Johannesson H."/>
        </authorList>
    </citation>
    <scope>NUCLEOTIDE SEQUENCE</scope>
    <source>
        <strain evidence="2">CBS 757.83</strain>
    </source>
</reference>